<feature type="active site" description="Charge relay system" evidence="6">
    <location>
        <position position="213"/>
    </location>
</feature>
<name>A0A8J4AA78_9ACTN</name>
<evidence type="ECO:0000256" key="3">
    <source>
        <dbReference type="ARBA" id="ARBA00022670"/>
    </source>
</evidence>
<feature type="active site" description="Nucleophile" evidence="6">
    <location>
        <position position="114"/>
    </location>
</feature>
<keyword evidence="2" id="KW-0121">Carboxypeptidase</keyword>
<dbReference type="SUPFAM" id="SSF141986">
    <property type="entry name" value="LD-carboxypeptidase A C-terminal domain-like"/>
    <property type="match status" value="1"/>
</dbReference>
<dbReference type="GO" id="GO:0008236">
    <property type="term" value="F:serine-type peptidase activity"/>
    <property type="evidence" value="ECO:0007669"/>
    <property type="project" value="UniProtKB-KW"/>
</dbReference>
<evidence type="ECO:0000256" key="1">
    <source>
        <dbReference type="ARBA" id="ARBA00010233"/>
    </source>
</evidence>
<dbReference type="GO" id="GO:0004180">
    <property type="term" value="F:carboxypeptidase activity"/>
    <property type="evidence" value="ECO:0007669"/>
    <property type="project" value="UniProtKB-KW"/>
</dbReference>
<dbReference type="EMBL" id="BOPO01000003">
    <property type="protein sequence ID" value="GIL25038.1"/>
    <property type="molecule type" value="Genomic_DNA"/>
</dbReference>
<keyword evidence="4" id="KW-0378">Hydrolase</keyword>
<dbReference type="RefSeq" id="WP_207122666.1">
    <property type="nucleotide sequence ID" value="NZ_BOPO01000003.1"/>
</dbReference>
<dbReference type="SUPFAM" id="SSF52317">
    <property type="entry name" value="Class I glutamine amidotransferase-like"/>
    <property type="match status" value="1"/>
</dbReference>
<evidence type="ECO:0000256" key="4">
    <source>
        <dbReference type="ARBA" id="ARBA00022801"/>
    </source>
</evidence>
<reference evidence="10" key="1">
    <citation type="journal article" date="2021" name="Int. J. Syst. Evol. Microbiol.">
        <title>Actinocatenispora comari sp. nov., an endophytic actinomycete isolated from aerial parts of Comarum salesowianum.</title>
        <authorList>
            <person name="Oyunbileg N."/>
            <person name="Iizaka Y."/>
            <person name="Hamada M."/>
            <person name="Davaapurev B.O."/>
            <person name="Fukumoto A."/>
            <person name="Tsetseg B."/>
            <person name="Kato F."/>
            <person name="Tamura T."/>
            <person name="Batkhuu J."/>
            <person name="Anzai Y."/>
        </authorList>
    </citation>
    <scope>NUCLEOTIDE SEQUENCE [LARGE SCALE GENOMIC DNA]</scope>
    <source>
        <strain evidence="10">NUM-2625</strain>
    </source>
</reference>
<evidence type="ECO:0000256" key="6">
    <source>
        <dbReference type="PIRSR" id="PIRSR028757-1"/>
    </source>
</evidence>
<feature type="domain" description="LD-carboxypeptidase N-terminal" evidence="7">
    <location>
        <begin position="18"/>
        <end position="134"/>
    </location>
</feature>
<keyword evidence="10" id="KW-1185">Reference proteome</keyword>
<dbReference type="CDD" id="cd07025">
    <property type="entry name" value="Peptidase_S66"/>
    <property type="match status" value="1"/>
</dbReference>
<feature type="domain" description="LD-carboxypeptidase C-terminal" evidence="8">
    <location>
        <begin position="182"/>
        <end position="294"/>
    </location>
</feature>
<sequence length="310" mass="32544">MIQCSPLRPKRLRVGDLVALVAPAGATRQQQADTAARVVAGWGLRVRLGRHALGRHTYLAGTDEERLADLNDALRDPEVRGVICLRGGYGSQRIVDDVDYAAVRADPKLVMGFSDITALHVALWCEAGLATVHGPTGANLNPSAESMTNRAAERAVMTADPAIVVPDPAQTTAGVRVAGRVEGTILGGNVTMLAATAGTRHKPEMTGKILLIEAVSEQTYRLDRSLVQLKRSGWFDGLAGVAVGQFTDCDEEIPGPTVPEILLDHFGALGIPVLGGLPIGHGDQQTAIALGVPAILDADASTLTVQPIGR</sequence>
<organism evidence="9 10">
    <name type="scientific">Actinocatenispora comari</name>
    <dbReference type="NCBI Taxonomy" id="2807577"/>
    <lineage>
        <taxon>Bacteria</taxon>
        <taxon>Bacillati</taxon>
        <taxon>Actinomycetota</taxon>
        <taxon>Actinomycetes</taxon>
        <taxon>Micromonosporales</taxon>
        <taxon>Micromonosporaceae</taxon>
        <taxon>Actinocatenispora</taxon>
    </lineage>
</organism>
<dbReference type="InterPro" id="IPR027461">
    <property type="entry name" value="Carboxypeptidase_A_C_sf"/>
</dbReference>
<comment type="similarity">
    <text evidence="1">Belongs to the peptidase S66 family.</text>
</comment>
<evidence type="ECO:0000259" key="7">
    <source>
        <dbReference type="Pfam" id="PF02016"/>
    </source>
</evidence>
<gene>
    <name evidence="9" type="ORF">NUM_02930</name>
</gene>
<dbReference type="GO" id="GO:0006508">
    <property type="term" value="P:proteolysis"/>
    <property type="evidence" value="ECO:0007669"/>
    <property type="project" value="UniProtKB-KW"/>
</dbReference>
<dbReference type="InterPro" id="IPR040449">
    <property type="entry name" value="Peptidase_S66_N"/>
</dbReference>
<proteinExistence type="inferred from homology"/>
<dbReference type="InterPro" id="IPR027478">
    <property type="entry name" value="LdcA_N"/>
</dbReference>
<evidence type="ECO:0000313" key="10">
    <source>
        <dbReference type="Proteomes" id="UP000614996"/>
    </source>
</evidence>
<dbReference type="InterPro" id="IPR003507">
    <property type="entry name" value="S66_fam"/>
</dbReference>
<dbReference type="PIRSF" id="PIRSF028757">
    <property type="entry name" value="LD-carboxypeptidase"/>
    <property type="match status" value="1"/>
</dbReference>
<dbReference type="InterPro" id="IPR029062">
    <property type="entry name" value="Class_I_gatase-like"/>
</dbReference>
<dbReference type="Gene3D" id="3.40.50.10740">
    <property type="entry name" value="Class I glutamine amidotransferase-like"/>
    <property type="match status" value="1"/>
</dbReference>
<dbReference type="PANTHER" id="PTHR30237">
    <property type="entry name" value="MURAMOYLTETRAPEPTIDE CARBOXYPEPTIDASE"/>
    <property type="match status" value="1"/>
</dbReference>
<dbReference type="Gene3D" id="3.50.30.60">
    <property type="entry name" value="LD-carboxypeptidase A C-terminal domain-like"/>
    <property type="match status" value="1"/>
</dbReference>
<dbReference type="PANTHER" id="PTHR30237:SF2">
    <property type="entry name" value="MUREIN TETRAPEPTIDE CARBOXYPEPTIDASE"/>
    <property type="match status" value="1"/>
</dbReference>
<accession>A0A8J4AA78</accession>
<evidence type="ECO:0000313" key="9">
    <source>
        <dbReference type="EMBL" id="GIL25038.1"/>
    </source>
</evidence>
<comment type="caution">
    <text evidence="9">The sequence shown here is derived from an EMBL/GenBank/DDBJ whole genome shotgun (WGS) entry which is preliminary data.</text>
</comment>
<feature type="active site" description="Charge relay system" evidence="6">
    <location>
        <position position="281"/>
    </location>
</feature>
<evidence type="ECO:0000259" key="8">
    <source>
        <dbReference type="Pfam" id="PF17676"/>
    </source>
</evidence>
<evidence type="ECO:0000256" key="2">
    <source>
        <dbReference type="ARBA" id="ARBA00022645"/>
    </source>
</evidence>
<dbReference type="Pfam" id="PF17676">
    <property type="entry name" value="Peptidase_S66C"/>
    <property type="match status" value="1"/>
</dbReference>
<evidence type="ECO:0000256" key="5">
    <source>
        <dbReference type="ARBA" id="ARBA00022825"/>
    </source>
</evidence>
<keyword evidence="5" id="KW-0720">Serine protease</keyword>
<dbReference type="Pfam" id="PF02016">
    <property type="entry name" value="Peptidase_S66"/>
    <property type="match status" value="1"/>
</dbReference>
<protein>
    <submittedName>
        <fullName evidence="9">Peptidase S66</fullName>
    </submittedName>
</protein>
<dbReference type="AlphaFoldDB" id="A0A8J4AA78"/>
<dbReference type="InterPro" id="IPR040921">
    <property type="entry name" value="Peptidase_S66C"/>
</dbReference>
<keyword evidence="3" id="KW-0645">Protease</keyword>
<dbReference type="Proteomes" id="UP000614996">
    <property type="component" value="Unassembled WGS sequence"/>
</dbReference>